<organism evidence="2 3">
    <name type="scientific">Solanum commersonii</name>
    <name type="common">Commerson's wild potato</name>
    <name type="synonym">Commerson's nightshade</name>
    <dbReference type="NCBI Taxonomy" id="4109"/>
    <lineage>
        <taxon>Eukaryota</taxon>
        <taxon>Viridiplantae</taxon>
        <taxon>Streptophyta</taxon>
        <taxon>Embryophyta</taxon>
        <taxon>Tracheophyta</taxon>
        <taxon>Spermatophyta</taxon>
        <taxon>Magnoliopsida</taxon>
        <taxon>eudicotyledons</taxon>
        <taxon>Gunneridae</taxon>
        <taxon>Pentapetalae</taxon>
        <taxon>asterids</taxon>
        <taxon>lamiids</taxon>
        <taxon>Solanales</taxon>
        <taxon>Solanaceae</taxon>
        <taxon>Solanoideae</taxon>
        <taxon>Solaneae</taxon>
        <taxon>Solanum</taxon>
    </lineage>
</organism>
<gene>
    <name evidence="2" type="ORF">H5410_022430</name>
</gene>
<evidence type="ECO:0000313" key="2">
    <source>
        <dbReference type="EMBL" id="KAG5611149.1"/>
    </source>
</evidence>
<evidence type="ECO:0000313" key="3">
    <source>
        <dbReference type="Proteomes" id="UP000824120"/>
    </source>
</evidence>
<name>A0A9J5ZFE8_SOLCO</name>
<accession>A0A9J5ZFE8</accession>
<dbReference type="EMBL" id="JACXVP010000004">
    <property type="protein sequence ID" value="KAG5611149.1"/>
    <property type="molecule type" value="Genomic_DNA"/>
</dbReference>
<feature type="compositionally biased region" description="Acidic residues" evidence="1">
    <location>
        <begin position="44"/>
        <end position="63"/>
    </location>
</feature>
<protein>
    <submittedName>
        <fullName evidence="2">Uncharacterized protein</fullName>
    </submittedName>
</protein>
<reference evidence="2 3" key="1">
    <citation type="submission" date="2020-09" db="EMBL/GenBank/DDBJ databases">
        <title>De no assembly of potato wild relative species, Solanum commersonii.</title>
        <authorList>
            <person name="Cho K."/>
        </authorList>
    </citation>
    <scope>NUCLEOTIDE SEQUENCE [LARGE SCALE GENOMIC DNA]</scope>
    <source>
        <strain evidence="2">LZ3.2</strain>
        <tissue evidence="2">Leaf</tissue>
    </source>
</reference>
<comment type="caution">
    <text evidence="2">The sequence shown here is derived from an EMBL/GenBank/DDBJ whole genome shotgun (WGS) entry which is preliminary data.</text>
</comment>
<feature type="region of interest" description="Disordered" evidence="1">
    <location>
        <begin position="38"/>
        <end position="86"/>
    </location>
</feature>
<dbReference type="AlphaFoldDB" id="A0A9J5ZFE8"/>
<sequence>MAKLQMRIGGHPVTKEEIETLSECYLLKDGTMYMCRMGPTFQEPIDDDNATADEEEGSEEDHSDDVGPGDNDMDAGDGAGDAPSMAVDFFTNAKDTETFFWCTGSTTRQPAMRAGALP</sequence>
<dbReference type="OrthoDB" id="1328154at2759"/>
<keyword evidence="3" id="KW-1185">Reference proteome</keyword>
<dbReference type="Proteomes" id="UP000824120">
    <property type="component" value="Chromosome 4"/>
</dbReference>
<evidence type="ECO:0000256" key="1">
    <source>
        <dbReference type="SAM" id="MobiDB-lite"/>
    </source>
</evidence>
<proteinExistence type="predicted"/>